<evidence type="ECO:0008006" key="3">
    <source>
        <dbReference type="Google" id="ProtNLM"/>
    </source>
</evidence>
<proteinExistence type="predicted"/>
<reference evidence="1 2" key="1">
    <citation type="submission" date="2019-03" db="EMBL/GenBank/DDBJ databases">
        <title>Freshwater and sediment microbial communities from various areas in North America, analyzing microbe dynamics in response to fracking.</title>
        <authorList>
            <person name="Lamendella R."/>
        </authorList>
    </citation>
    <scope>NUCLEOTIDE SEQUENCE [LARGE SCALE GENOMIC DNA]</scope>
    <source>
        <strain evidence="1 2">1_TX</strain>
    </source>
</reference>
<keyword evidence="2" id="KW-1185">Reference proteome</keyword>
<accession>A0A4R6HIE0</accession>
<dbReference type="EMBL" id="SNWH01000008">
    <property type="protein sequence ID" value="TDO07745.1"/>
    <property type="molecule type" value="Genomic_DNA"/>
</dbReference>
<dbReference type="OrthoDB" id="7340718at2"/>
<gene>
    <name evidence="1" type="ORF">DFO68_108110</name>
</gene>
<dbReference type="Proteomes" id="UP000295150">
    <property type="component" value="Unassembled WGS sequence"/>
</dbReference>
<dbReference type="AlphaFoldDB" id="A0A4R6HIE0"/>
<dbReference type="RefSeq" id="WP_133483221.1">
    <property type="nucleotide sequence ID" value="NZ_SNWH01000008.1"/>
</dbReference>
<comment type="caution">
    <text evidence="1">The sequence shown here is derived from an EMBL/GenBank/DDBJ whole genome shotgun (WGS) entry which is preliminary data.</text>
</comment>
<protein>
    <recommendedName>
        <fullName evidence="3">Phosphatidate cytidylyltransferase</fullName>
    </recommendedName>
</protein>
<organism evidence="1 2">
    <name type="scientific">Halomonas ventosae</name>
    <dbReference type="NCBI Taxonomy" id="229007"/>
    <lineage>
        <taxon>Bacteria</taxon>
        <taxon>Pseudomonadati</taxon>
        <taxon>Pseudomonadota</taxon>
        <taxon>Gammaproteobacteria</taxon>
        <taxon>Oceanospirillales</taxon>
        <taxon>Halomonadaceae</taxon>
        <taxon>Halomonas</taxon>
    </lineage>
</organism>
<evidence type="ECO:0000313" key="1">
    <source>
        <dbReference type="EMBL" id="TDO07745.1"/>
    </source>
</evidence>
<name>A0A4R6HIE0_9GAMM</name>
<sequence>MSSATLSPSLSPSAALLEQVARQCATAVSPALAPLRERVLARFGTSVCAVLFYGSCLRDAAPGEGVVDLYAVVDDYRTAYDRRVLRLTNEWLPPNVFFLEAEDGAGGRLRAKCAVISLHDFEVGCTRAFQSYLWGRFAQPCRLVHCRDEATRARLHRALAGAVIKLWQEALPCLPQRFTASEGWRRALELSYGVELRPEGASRPGVLVAGFEAEYRALTAGLAESLPALTAIDSDHFAHALDAATQQQAQRRWRRRQRQGHLWHILRLMKSVLTFENGVDYLAWKLERHSGRRIEVTPRLRRHPLIFGWPFLWRLLRERVLR</sequence>
<evidence type="ECO:0000313" key="2">
    <source>
        <dbReference type="Proteomes" id="UP000295150"/>
    </source>
</evidence>